<organism evidence="2 3">
    <name type="scientific">Saprospira grandis (strain Lewin)</name>
    <dbReference type="NCBI Taxonomy" id="984262"/>
    <lineage>
        <taxon>Bacteria</taxon>
        <taxon>Pseudomonadati</taxon>
        <taxon>Bacteroidota</taxon>
        <taxon>Saprospiria</taxon>
        <taxon>Saprospirales</taxon>
        <taxon>Saprospiraceae</taxon>
        <taxon>Saprospira</taxon>
    </lineage>
</organism>
<dbReference type="EMBL" id="CP002831">
    <property type="protein sequence ID" value="AFC24096.1"/>
    <property type="molecule type" value="Genomic_DNA"/>
</dbReference>
<evidence type="ECO:0000313" key="3">
    <source>
        <dbReference type="Proteomes" id="UP000007519"/>
    </source>
</evidence>
<evidence type="ECO:0000313" key="2">
    <source>
        <dbReference type="EMBL" id="AFC24096.1"/>
    </source>
</evidence>
<dbReference type="OrthoDB" id="9818465at2"/>
<dbReference type="KEGG" id="sgn:SGRA_1361"/>
<proteinExistence type="predicted"/>
<dbReference type="AlphaFoldDB" id="H6L6F4"/>
<accession>H6L6F4</accession>
<feature type="region of interest" description="Disordered" evidence="1">
    <location>
        <begin position="267"/>
        <end position="286"/>
    </location>
</feature>
<dbReference type="HOGENOM" id="CLU_972839_0_0_10"/>
<dbReference type="STRING" id="984262.SGRA_1361"/>
<evidence type="ECO:0000256" key="1">
    <source>
        <dbReference type="SAM" id="MobiDB-lite"/>
    </source>
</evidence>
<dbReference type="Proteomes" id="UP000007519">
    <property type="component" value="Chromosome"/>
</dbReference>
<protein>
    <submittedName>
        <fullName evidence="2">Uncharacterized protein</fullName>
    </submittedName>
</protein>
<gene>
    <name evidence="2" type="ordered locus">SGRA_1361</name>
</gene>
<keyword evidence="3" id="KW-1185">Reference proteome</keyword>
<name>H6L6F4_SAPGL</name>
<sequence length="286" mass="33593">MAGNYNLTEVIKNNKMLKSWTYKEQGLDAKVELFHDHVLWTKTTEQLYFSLEEALCRPVPIGPNWIDAELIDYLQLLLDEVELSEAGQLIFAFYKGLQSHKLVEQSFFWPKLEEKQLQAHFSAQGLQLLEESPYQILPLQAQRLWHFYLQGSNIPGLPFKERRLWSDQIKQQLRWPQLAPPFALLDYSRLPQKRYEAQDENNELHFLWLEEDFARIGQGRGSQSRSEKRSYEQLLREGEKGLPNCLAAYWPMLYKLLQRMYIRGQMPQHQDKPSYEGPAPGQAPPA</sequence>
<reference evidence="2 3" key="1">
    <citation type="journal article" date="2012" name="Stand. Genomic Sci.">
        <title>Complete genome sequencing and analysis of Saprospira grandis str. Lewin, a predatory marine bacterium.</title>
        <authorList>
            <person name="Saw J.H."/>
            <person name="Yuryev A."/>
            <person name="Kanbe M."/>
            <person name="Hou S."/>
            <person name="Young A.G."/>
            <person name="Aizawa S."/>
            <person name="Alam M."/>
        </authorList>
    </citation>
    <scope>NUCLEOTIDE SEQUENCE [LARGE SCALE GENOMIC DNA]</scope>
    <source>
        <strain evidence="2 3">Lewin</strain>
    </source>
</reference>